<evidence type="ECO:0000256" key="1">
    <source>
        <dbReference type="SAM" id="MobiDB-lite"/>
    </source>
</evidence>
<dbReference type="InterPro" id="IPR022385">
    <property type="entry name" value="Rhs_assc_core"/>
</dbReference>
<dbReference type="OrthoDB" id="2972467at2"/>
<dbReference type="Gene3D" id="2.180.10.10">
    <property type="entry name" value="RHS repeat-associated core"/>
    <property type="match status" value="2"/>
</dbReference>
<sequence length="597" mass="68159">MLNSTTQKQERSALRERWQRIPHSRSCGVLAWLTARSNSVQPDPMKQEQPWRGARPNKRSYNNPSHPHAPSEIMEMGKPKPRSYSYDGNGNPTYYDEFKSFRSMTWDEENRLLGINDNGRLHFYTYDHKGERALKSSGESSKVVINGQTSAIINHTDNYTAYISPYFVVNKGRFTKHYFEGTSRIVSKLGEGTFTQPAQINAGGINFIRQSALMQQARDKYIQSLGIPPGPPTQHGIYATPEYTGQPYPSIDWKEISQNQEPPEGWPRPPKFNPPGDVPGPPVQFGEPISPDAAQGGFGFIPNGIREKNIFFYHPDHLGSSSYITGNDGKVSQHTEYIAFGEILFDEHSSEHTMPYLFNGKELDSETGLYYYGARYYDPKVSIFVNVDPLVEKTMQPYAYANNNPVRFIDPTGMEGKEPPIKGIDFFSDNTGNYFWNLSKNQYEHYQKGKDGRTYFKGFYTPTEKKGPVGNYSIIHNKKELAIRDYVEETFYTDTFKEEISHPITLEYSSRDIKKSEVFVRDKNTKDKITLIESINQPRTMTDHISGISIKVNKYVETRGYNTLPRQKAMPSPTSNAMENIAVDILSTFIEKTIKKK</sequence>
<proteinExistence type="predicted"/>
<keyword evidence="3" id="KW-1185">Reference proteome</keyword>
<feature type="region of interest" description="Disordered" evidence="1">
    <location>
        <begin position="38"/>
        <end position="76"/>
    </location>
</feature>
<accession>A0A6P1QX26</accession>
<name>A0A6P1QX26_9FLAO</name>
<dbReference type="NCBIfam" id="TIGR03696">
    <property type="entry name" value="Rhs_assc_core"/>
    <property type="match status" value="1"/>
</dbReference>
<dbReference type="KEGG" id="bcad:DBX24_05810"/>
<gene>
    <name evidence="2" type="ORF">DBX24_05810</name>
</gene>
<feature type="compositionally biased region" description="Pro residues" evidence="1">
    <location>
        <begin position="264"/>
        <end position="281"/>
    </location>
</feature>
<dbReference type="InterPro" id="IPR050708">
    <property type="entry name" value="T6SS_VgrG/RHS"/>
</dbReference>
<protein>
    <submittedName>
        <fullName evidence="2">Uncharacterized protein</fullName>
    </submittedName>
</protein>
<dbReference type="Proteomes" id="UP000464318">
    <property type="component" value="Chromosome"/>
</dbReference>
<dbReference type="RefSeq" id="WP_160224257.1">
    <property type="nucleotide sequence ID" value="NZ_CP029149.1"/>
</dbReference>
<evidence type="ECO:0000313" key="2">
    <source>
        <dbReference type="EMBL" id="QHN65431.1"/>
    </source>
</evidence>
<organism evidence="2 3">
    <name type="scientific">Bergeyella cardium</name>
    <dbReference type="NCBI Taxonomy" id="1585976"/>
    <lineage>
        <taxon>Bacteria</taxon>
        <taxon>Pseudomonadati</taxon>
        <taxon>Bacteroidota</taxon>
        <taxon>Flavobacteriia</taxon>
        <taxon>Flavobacteriales</taxon>
        <taxon>Weeksellaceae</taxon>
        <taxon>Bergeyella</taxon>
    </lineage>
</organism>
<feature type="region of interest" description="Disordered" evidence="1">
    <location>
        <begin position="257"/>
        <end position="281"/>
    </location>
</feature>
<dbReference type="EMBL" id="CP029149">
    <property type="protein sequence ID" value="QHN65431.1"/>
    <property type="molecule type" value="Genomic_DNA"/>
</dbReference>
<evidence type="ECO:0000313" key="3">
    <source>
        <dbReference type="Proteomes" id="UP000464318"/>
    </source>
</evidence>
<dbReference type="PANTHER" id="PTHR32305">
    <property type="match status" value="1"/>
</dbReference>
<dbReference type="AlphaFoldDB" id="A0A6P1QX26"/>
<reference evidence="2 3" key="1">
    <citation type="submission" date="2018-04" db="EMBL/GenBank/DDBJ databases">
        <title>Characteristic and Complete Genome Sequencing of A Novel Member of Infective Endocarditis Causative Bacteria: Bergeyella cardium QL-PH.</title>
        <authorList>
            <person name="Pan H."/>
            <person name="Sun E."/>
            <person name="Zhang Y."/>
        </authorList>
    </citation>
    <scope>NUCLEOTIDE SEQUENCE [LARGE SCALE GENOMIC DNA]</scope>
    <source>
        <strain evidence="2 3">HPQL</strain>
    </source>
</reference>
<dbReference type="PANTHER" id="PTHR32305:SF15">
    <property type="entry name" value="PROTEIN RHSA-RELATED"/>
    <property type="match status" value="1"/>
</dbReference>